<evidence type="ECO:0000256" key="3">
    <source>
        <dbReference type="ARBA" id="ARBA00022692"/>
    </source>
</evidence>
<dbReference type="RefSeq" id="WP_058975919.1">
    <property type="nucleotide sequence ID" value="NZ_BCMS01000001.1"/>
</dbReference>
<feature type="transmembrane region" description="Helical" evidence="7">
    <location>
        <begin position="140"/>
        <end position="157"/>
    </location>
</feature>
<feature type="transmembrane region" description="Helical" evidence="7">
    <location>
        <begin position="265"/>
        <end position="287"/>
    </location>
</feature>
<name>A0A100HHX8_9DEIO</name>
<evidence type="ECO:0000256" key="6">
    <source>
        <dbReference type="SAM" id="MobiDB-lite"/>
    </source>
</evidence>
<feature type="compositionally biased region" description="Pro residues" evidence="6">
    <location>
        <begin position="293"/>
        <end position="302"/>
    </location>
</feature>
<evidence type="ECO:0000256" key="5">
    <source>
        <dbReference type="ARBA" id="ARBA00023136"/>
    </source>
</evidence>
<dbReference type="Proteomes" id="UP000056209">
    <property type="component" value="Unassembled WGS sequence"/>
</dbReference>
<keyword evidence="3 7" id="KW-0812">Transmembrane</keyword>
<keyword evidence="5 7" id="KW-0472">Membrane</keyword>
<accession>A0A100HHX8</accession>
<dbReference type="Pfam" id="PF02653">
    <property type="entry name" value="BPD_transp_2"/>
    <property type="match status" value="1"/>
</dbReference>
<evidence type="ECO:0000313" key="9">
    <source>
        <dbReference type="Proteomes" id="UP000056209"/>
    </source>
</evidence>
<dbReference type="PANTHER" id="PTHR30482:SF10">
    <property type="entry name" value="HIGH-AFFINITY BRANCHED-CHAIN AMINO ACID TRANSPORT PROTEIN BRAE"/>
    <property type="match status" value="1"/>
</dbReference>
<feature type="transmembrane region" description="Helical" evidence="7">
    <location>
        <begin position="191"/>
        <end position="212"/>
    </location>
</feature>
<feature type="transmembrane region" description="Helical" evidence="7">
    <location>
        <begin position="73"/>
        <end position="93"/>
    </location>
</feature>
<feature type="transmembrane region" description="Helical" evidence="7">
    <location>
        <begin position="6"/>
        <end position="29"/>
    </location>
</feature>
<dbReference type="InterPro" id="IPR001851">
    <property type="entry name" value="ABC_transp_permease"/>
</dbReference>
<protein>
    <submittedName>
        <fullName evidence="8">Branched-chain amino acid ABC transporter permease</fullName>
    </submittedName>
</protein>
<dbReference type="PANTHER" id="PTHR30482">
    <property type="entry name" value="HIGH-AFFINITY BRANCHED-CHAIN AMINO ACID TRANSPORT SYSTEM PERMEASE"/>
    <property type="match status" value="1"/>
</dbReference>
<evidence type="ECO:0000256" key="1">
    <source>
        <dbReference type="ARBA" id="ARBA00004651"/>
    </source>
</evidence>
<keyword evidence="4 7" id="KW-1133">Transmembrane helix</keyword>
<keyword evidence="2" id="KW-1003">Cell membrane</keyword>
<organism evidence="8 9">
    <name type="scientific">Deinococcus grandis</name>
    <dbReference type="NCBI Taxonomy" id="57498"/>
    <lineage>
        <taxon>Bacteria</taxon>
        <taxon>Thermotogati</taxon>
        <taxon>Deinococcota</taxon>
        <taxon>Deinococci</taxon>
        <taxon>Deinococcales</taxon>
        <taxon>Deinococcaceae</taxon>
        <taxon>Deinococcus</taxon>
    </lineage>
</organism>
<comment type="subcellular location">
    <subcellularLocation>
        <location evidence="1">Cell membrane</location>
        <topology evidence="1">Multi-pass membrane protein</topology>
    </subcellularLocation>
</comment>
<proteinExistence type="predicted"/>
<dbReference type="GO" id="GO:0015658">
    <property type="term" value="F:branched-chain amino acid transmembrane transporter activity"/>
    <property type="evidence" value="ECO:0007669"/>
    <property type="project" value="InterPro"/>
</dbReference>
<evidence type="ECO:0000313" key="8">
    <source>
        <dbReference type="EMBL" id="GAQ21066.1"/>
    </source>
</evidence>
<dbReference type="OrthoDB" id="9789927at2"/>
<dbReference type="AlphaFoldDB" id="A0A100HHX8"/>
<reference evidence="9" key="1">
    <citation type="submission" date="2015-11" db="EMBL/GenBank/DDBJ databases">
        <title>Draft Genome Sequence of the Radioresistant Bacterium Deinococcus grandis, Isolated from Freshwater Fish in Japan.</title>
        <authorList>
            <person name="Satoh K."/>
            <person name="Onodera T."/>
            <person name="Omoso K."/>
            <person name="Takeda-Yano K."/>
            <person name="Katayama T."/>
            <person name="Oono Y."/>
            <person name="Narumi I."/>
        </authorList>
    </citation>
    <scope>NUCLEOTIDE SEQUENCE [LARGE SCALE GENOMIC DNA]</scope>
    <source>
        <strain evidence="9">ATCC 43672</strain>
    </source>
</reference>
<feature type="transmembrane region" description="Helical" evidence="7">
    <location>
        <begin position="224"/>
        <end position="253"/>
    </location>
</feature>
<feature type="transmembrane region" description="Helical" evidence="7">
    <location>
        <begin position="100"/>
        <end position="128"/>
    </location>
</feature>
<gene>
    <name evidence="8" type="ORF">DEIGR_101093</name>
</gene>
<comment type="caution">
    <text evidence="8">The sequence shown here is derived from an EMBL/GenBank/DDBJ whole genome shotgun (WGS) entry which is preliminary data.</text>
</comment>
<keyword evidence="9" id="KW-1185">Reference proteome</keyword>
<dbReference type="InterPro" id="IPR043428">
    <property type="entry name" value="LivM-like"/>
</dbReference>
<dbReference type="EMBL" id="BCMS01000001">
    <property type="protein sequence ID" value="GAQ21066.1"/>
    <property type="molecule type" value="Genomic_DNA"/>
</dbReference>
<feature type="transmembrane region" description="Helical" evidence="7">
    <location>
        <begin position="41"/>
        <end position="61"/>
    </location>
</feature>
<evidence type="ECO:0000256" key="2">
    <source>
        <dbReference type="ARBA" id="ARBA00022475"/>
    </source>
</evidence>
<sequence>MDDFLQTYGFLIATMLQAGLLGLSLYFPLQAGQLSLASPGFYAVGGYAAAILLTNPAFAGLRDTLGNGMFPLTWLAGAVLGGLLGVVVGVPALRLRGIYLALATIAFVEILRVVALNLTVTGGAVGIFGIPQAFGFQDRWQYIFLFLPLLLLTLLFARQLERSRVGRALRAIREDELAADAMGVPPTQYKVLAFVIGAVLAGLVGAMSAPFLNTWNAKQGTFDASITILAAVLIGGSRNIWGPVVGGALLAAVPEVLRFLADWRLVINGLVLVVASLYLPQGIVGALERLGRPRPPQRPTPAPVSAAEVKS</sequence>
<evidence type="ECO:0000256" key="7">
    <source>
        <dbReference type="SAM" id="Phobius"/>
    </source>
</evidence>
<dbReference type="GO" id="GO:0005886">
    <property type="term" value="C:plasma membrane"/>
    <property type="evidence" value="ECO:0007669"/>
    <property type="project" value="UniProtKB-SubCell"/>
</dbReference>
<feature type="region of interest" description="Disordered" evidence="6">
    <location>
        <begin position="290"/>
        <end position="311"/>
    </location>
</feature>
<dbReference type="CDD" id="cd06581">
    <property type="entry name" value="TM_PBP1_LivM_like"/>
    <property type="match status" value="1"/>
</dbReference>
<evidence type="ECO:0000256" key="4">
    <source>
        <dbReference type="ARBA" id="ARBA00022989"/>
    </source>
</evidence>